<evidence type="ECO:0000256" key="2">
    <source>
        <dbReference type="ARBA" id="ARBA00022803"/>
    </source>
</evidence>
<accession>A0ABU3A441</accession>
<comment type="caution">
    <text evidence="5">The sequence shown here is derived from an EMBL/GenBank/DDBJ whole genome shotgun (WGS) entry which is preliminary data.</text>
</comment>
<gene>
    <name evidence="5" type="ORF">RM573_15180</name>
</gene>
<evidence type="ECO:0000256" key="1">
    <source>
        <dbReference type="ARBA" id="ARBA00022737"/>
    </source>
</evidence>
<dbReference type="PROSITE" id="PS50005">
    <property type="entry name" value="TPR"/>
    <property type="match status" value="1"/>
</dbReference>
<keyword evidence="4" id="KW-0732">Signal</keyword>
<dbReference type="RefSeq" id="WP_311583923.1">
    <property type="nucleotide sequence ID" value="NZ_JAVRIF010000010.1"/>
</dbReference>
<feature type="repeat" description="TPR" evidence="3">
    <location>
        <begin position="201"/>
        <end position="234"/>
    </location>
</feature>
<dbReference type="Proteomes" id="UP001266357">
    <property type="component" value="Unassembled WGS sequence"/>
</dbReference>
<dbReference type="PANTHER" id="PTHR44858:SF1">
    <property type="entry name" value="UDP-N-ACETYLGLUCOSAMINE--PEPTIDE N-ACETYLGLUCOSAMINYLTRANSFERASE SPINDLY-RELATED"/>
    <property type="match status" value="1"/>
</dbReference>
<dbReference type="PANTHER" id="PTHR44858">
    <property type="entry name" value="TETRATRICOPEPTIDE REPEAT PROTEIN 6"/>
    <property type="match status" value="1"/>
</dbReference>
<evidence type="ECO:0000313" key="6">
    <source>
        <dbReference type="Proteomes" id="UP001266357"/>
    </source>
</evidence>
<dbReference type="Gene3D" id="1.25.40.10">
    <property type="entry name" value="Tetratricopeptide repeat domain"/>
    <property type="match status" value="2"/>
</dbReference>
<evidence type="ECO:0000256" key="3">
    <source>
        <dbReference type="PROSITE-ProRule" id="PRU00339"/>
    </source>
</evidence>
<reference evidence="5 6" key="1">
    <citation type="submission" date="2023-09" db="EMBL/GenBank/DDBJ databases">
        <authorList>
            <person name="Rey-Velasco X."/>
        </authorList>
    </citation>
    <scope>NUCLEOTIDE SEQUENCE [LARGE SCALE GENOMIC DNA]</scope>
    <source>
        <strain evidence="5 6">W431</strain>
    </source>
</reference>
<evidence type="ECO:0000256" key="4">
    <source>
        <dbReference type="SAM" id="SignalP"/>
    </source>
</evidence>
<keyword evidence="2 3" id="KW-0802">TPR repeat</keyword>
<keyword evidence="6" id="KW-1185">Reference proteome</keyword>
<evidence type="ECO:0008006" key="7">
    <source>
        <dbReference type="Google" id="ProtNLM"/>
    </source>
</evidence>
<organism evidence="5 6">
    <name type="scientific">Thalassotalea castellviae</name>
    <dbReference type="NCBI Taxonomy" id="3075612"/>
    <lineage>
        <taxon>Bacteria</taxon>
        <taxon>Pseudomonadati</taxon>
        <taxon>Pseudomonadota</taxon>
        <taxon>Gammaproteobacteria</taxon>
        <taxon>Alteromonadales</taxon>
        <taxon>Colwelliaceae</taxon>
        <taxon>Thalassotalea</taxon>
    </lineage>
</organism>
<dbReference type="Pfam" id="PF13432">
    <property type="entry name" value="TPR_16"/>
    <property type="match status" value="2"/>
</dbReference>
<sequence>MIRKIIAFSFAVTLSFASYANLSVVNDALEDGDVVTAEQVFTQLSKDEKVSLQGQVLAGRILLDKGDSEEAFEHFEALRDDQTENVEVNYYLGLSAVIMAQKASIFSKLGYAEDFLEAMEKTIALQPEHTGALDTLIGFHLAAPSIAGGDKGKALMYAKQLKNIDAERGIEKLANVYWQTEKATLAMQTLQQGLEEFPESASLYFTRATSFMKDKAWDKAREDLKLAIKYAPNNKVKSRALYQQGKTSAESGEEIELGISALSQALPLSDKEYKPWIEYRLTQLYLHNKNFSKAKDSLSRINTSEDDELKSKVKKLKKQLKKLTS</sequence>
<dbReference type="InterPro" id="IPR050498">
    <property type="entry name" value="Ycf3"/>
</dbReference>
<proteinExistence type="predicted"/>
<dbReference type="InterPro" id="IPR011990">
    <property type="entry name" value="TPR-like_helical_dom_sf"/>
</dbReference>
<dbReference type="SMART" id="SM00028">
    <property type="entry name" value="TPR"/>
    <property type="match status" value="2"/>
</dbReference>
<keyword evidence="1" id="KW-0677">Repeat</keyword>
<dbReference type="SUPFAM" id="SSF48452">
    <property type="entry name" value="TPR-like"/>
    <property type="match status" value="2"/>
</dbReference>
<feature type="signal peptide" evidence="4">
    <location>
        <begin position="1"/>
        <end position="20"/>
    </location>
</feature>
<evidence type="ECO:0000313" key="5">
    <source>
        <dbReference type="EMBL" id="MDT0604944.1"/>
    </source>
</evidence>
<dbReference type="InterPro" id="IPR019734">
    <property type="entry name" value="TPR_rpt"/>
</dbReference>
<protein>
    <recommendedName>
        <fullName evidence="7">Tetratricopeptide repeat protein</fullName>
    </recommendedName>
</protein>
<feature type="chain" id="PRO_5046235932" description="Tetratricopeptide repeat protein" evidence="4">
    <location>
        <begin position="21"/>
        <end position="325"/>
    </location>
</feature>
<dbReference type="EMBL" id="JAVRIF010000010">
    <property type="protein sequence ID" value="MDT0604944.1"/>
    <property type="molecule type" value="Genomic_DNA"/>
</dbReference>
<name>A0ABU3A441_9GAMM</name>